<organism evidence="1 2">
    <name type="scientific">Bosea spartocytisi</name>
    <dbReference type="NCBI Taxonomy" id="2773451"/>
    <lineage>
        <taxon>Bacteria</taxon>
        <taxon>Pseudomonadati</taxon>
        <taxon>Pseudomonadota</taxon>
        <taxon>Alphaproteobacteria</taxon>
        <taxon>Hyphomicrobiales</taxon>
        <taxon>Boseaceae</taxon>
        <taxon>Bosea</taxon>
    </lineage>
</organism>
<evidence type="ECO:0000313" key="1">
    <source>
        <dbReference type="EMBL" id="MBD3848269.1"/>
    </source>
</evidence>
<evidence type="ECO:0008006" key="3">
    <source>
        <dbReference type="Google" id="ProtNLM"/>
    </source>
</evidence>
<sequence>MLHLLVVLFAMLTAWPERSWAEEPVCPECGAPQRDAASFKSSLLVTVKNRAFVAAVEEKARAQPKPAPGIVHAELVGDVVVVVVEDRKDISRFVMSGEGKRFGLSNQDMMNAGRENLKRRVSRLQIEEHGPVRSLSFEADYNAALILLPEVWSAIPNLPAELVVAVPARDIVAFGDGADPEAVASLRRIARMPSEGYSVTSLLLQRVRGRWMVKN</sequence>
<name>A0A927EFR4_9HYPH</name>
<reference evidence="1" key="1">
    <citation type="submission" date="2020-09" db="EMBL/GenBank/DDBJ databases">
        <title>Bosea spartocytisi sp. nov. a root nodule endophyte of Spartocytisus supranubius in the high mountain ecosystem fo the Teide National Park (Canary Islands, Spain).</title>
        <authorList>
            <person name="Pulido-Suarez L."/>
            <person name="Peix A."/>
            <person name="Igual J.M."/>
            <person name="Socas-Perez N."/>
            <person name="Velazquez E."/>
            <person name="Flores-Felix J.D."/>
            <person name="Leon-Barrios M."/>
        </authorList>
    </citation>
    <scope>NUCLEOTIDE SEQUENCE</scope>
    <source>
        <strain evidence="1">SSUT16</strain>
    </source>
</reference>
<evidence type="ECO:0000313" key="2">
    <source>
        <dbReference type="Proteomes" id="UP000619295"/>
    </source>
</evidence>
<comment type="caution">
    <text evidence="1">The sequence shown here is derived from an EMBL/GenBank/DDBJ whole genome shotgun (WGS) entry which is preliminary data.</text>
</comment>
<dbReference type="EMBL" id="JACXWY010000016">
    <property type="protein sequence ID" value="MBD3848269.1"/>
    <property type="molecule type" value="Genomic_DNA"/>
</dbReference>
<accession>A0A927EFR4</accession>
<dbReference type="RefSeq" id="WP_191125411.1">
    <property type="nucleotide sequence ID" value="NZ_JACXWY010000016.1"/>
</dbReference>
<proteinExistence type="predicted"/>
<gene>
    <name evidence="1" type="ORF">IED13_21440</name>
</gene>
<dbReference type="Proteomes" id="UP000619295">
    <property type="component" value="Unassembled WGS sequence"/>
</dbReference>
<keyword evidence="2" id="KW-1185">Reference proteome</keyword>
<protein>
    <recommendedName>
        <fullName evidence="3">DUF1444 family protein</fullName>
    </recommendedName>
</protein>
<dbReference type="AlphaFoldDB" id="A0A927EFR4"/>